<dbReference type="EMBL" id="KQ947418">
    <property type="protein sequence ID" value="KUJ15419.1"/>
    <property type="molecule type" value="Genomic_DNA"/>
</dbReference>
<evidence type="ECO:0000256" key="3">
    <source>
        <dbReference type="ARBA" id="ARBA00022989"/>
    </source>
</evidence>
<dbReference type="InterPro" id="IPR036259">
    <property type="entry name" value="MFS_trans_sf"/>
</dbReference>
<dbReference type="InterPro" id="IPR020846">
    <property type="entry name" value="MFS_dom"/>
</dbReference>
<comment type="subcellular location">
    <subcellularLocation>
        <location evidence="1">Membrane</location>
        <topology evidence="1">Multi-pass membrane protein</topology>
    </subcellularLocation>
</comment>
<feature type="transmembrane region" description="Helical" evidence="6">
    <location>
        <begin position="401"/>
        <end position="420"/>
    </location>
</feature>
<evidence type="ECO:0000256" key="2">
    <source>
        <dbReference type="ARBA" id="ARBA00022692"/>
    </source>
</evidence>
<dbReference type="SUPFAM" id="SSF103473">
    <property type="entry name" value="MFS general substrate transporter"/>
    <property type="match status" value="1"/>
</dbReference>
<gene>
    <name evidence="8" type="ORF">LY89DRAFT_588475</name>
</gene>
<accession>A0A194X5R7</accession>
<evidence type="ECO:0000259" key="7">
    <source>
        <dbReference type="PROSITE" id="PS50850"/>
    </source>
</evidence>
<dbReference type="InterPro" id="IPR011701">
    <property type="entry name" value="MFS"/>
</dbReference>
<dbReference type="PROSITE" id="PS50850">
    <property type="entry name" value="MFS"/>
    <property type="match status" value="1"/>
</dbReference>
<organism evidence="8 9">
    <name type="scientific">Mollisia scopiformis</name>
    <name type="common">Conifer needle endophyte fungus</name>
    <name type="synonym">Phialocephala scopiformis</name>
    <dbReference type="NCBI Taxonomy" id="149040"/>
    <lineage>
        <taxon>Eukaryota</taxon>
        <taxon>Fungi</taxon>
        <taxon>Dikarya</taxon>
        <taxon>Ascomycota</taxon>
        <taxon>Pezizomycotina</taxon>
        <taxon>Leotiomycetes</taxon>
        <taxon>Helotiales</taxon>
        <taxon>Mollisiaceae</taxon>
        <taxon>Mollisia</taxon>
    </lineage>
</organism>
<dbReference type="PANTHER" id="PTHR23502:SF34">
    <property type="entry name" value="PROTEIN HOL1"/>
    <property type="match status" value="1"/>
</dbReference>
<dbReference type="RefSeq" id="XP_018069774.1">
    <property type="nucleotide sequence ID" value="XM_018209484.1"/>
</dbReference>
<name>A0A194X5R7_MOLSC</name>
<proteinExistence type="predicted"/>
<evidence type="ECO:0000313" key="9">
    <source>
        <dbReference type="Proteomes" id="UP000070700"/>
    </source>
</evidence>
<dbReference type="OrthoDB" id="5215911at2759"/>
<sequence length="541" mass="60138">MVPGTVEFVDVQGTSRRLKNRRGADTDVVLIPQPSSDPDDPLNWSRFRKEYHFWLLIVWGILVAASVNWSGPVWVPLQEDLNTTLDDMNISAALCFGFLAIGCILLQPTAMKIGRRPVYLIGTFLNLVGCILGGLQTTIVEYYVVNILTGFGAAPVDSLVQISTTDIFFAHQRGTRLAFFALALGTGSYMGPVAAGYITVAQDWTWCFWYLVIFFTALLIIQIFTLEESVYRRQLPSSSNSEVATLDDRPQRDVKDQKSSADDGVSGVETARNRSNTLQTLPGGRKKYWQRMAPIHTLHANPRPWWYLAIFPFRLVTFPAIVWAGFMGGIQIWWLSLLSVTQSEIFSEPPYNFDIADVGDTNIAAFIGGIFGMLWGGPLSDWYVLHRARRNKGIMEPEFRLWLLIVPAVLNSVGLLLYGLGGYNGWHWMVSAGVGTAFIGFGIGAGGAIGLTYAIDCYPHIAAESMVLILFMRNVLGFAFTFAIQPWIDAMGGSNTCVILAVVCLVTTMTFLILVKWGKGFRRKTASTYLRFAKDRNRIAS</sequence>
<feature type="transmembrane region" description="Helical" evidence="6">
    <location>
        <begin position="177"/>
        <end position="200"/>
    </location>
</feature>
<keyword evidence="2 6" id="KW-0812">Transmembrane</keyword>
<dbReference type="PANTHER" id="PTHR23502">
    <property type="entry name" value="MAJOR FACILITATOR SUPERFAMILY"/>
    <property type="match status" value="1"/>
</dbReference>
<feature type="transmembrane region" description="Helical" evidence="6">
    <location>
        <begin position="363"/>
        <end position="380"/>
    </location>
</feature>
<dbReference type="InParanoid" id="A0A194X5R7"/>
<evidence type="ECO:0000256" key="4">
    <source>
        <dbReference type="ARBA" id="ARBA00023136"/>
    </source>
</evidence>
<keyword evidence="4 6" id="KW-0472">Membrane</keyword>
<dbReference type="GeneID" id="28819210"/>
<feature type="transmembrane region" description="Helical" evidence="6">
    <location>
        <begin position="51"/>
        <end position="69"/>
    </location>
</feature>
<evidence type="ECO:0000256" key="6">
    <source>
        <dbReference type="SAM" id="Phobius"/>
    </source>
</evidence>
<dbReference type="Gene3D" id="1.20.1250.20">
    <property type="entry name" value="MFS general substrate transporter like domains"/>
    <property type="match status" value="1"/>
</dbReference>
<feature type="transmembrane region" description="Helical" evidence="6">
    <location>
        <begin position="493"/>
        <end position="515"/>
    </location>
</feature>
<dbReference type="AlphaFoldDB" id="A0A194X5R7"/>
<dbReference type="Proteomes" id="UP000070700">
    <property type="component" value="Unassembled WGS sequence"/>
</dbReference>
<feature type="transmembrane region" description="Helical" evidence="6">
    <location>
        <begin position="89"/>
        <end position="106"/>
    </location>
</feature>
<evidence type="ECO:0000256" key="1">
    <source>
        <dbReference type="ARBA" id="ARBA00004141"/>
    </source>
</evidence>
<reference evidence="8 9" key="1">
    <citation type="submission" date="2015-10" db="EMBL/GenBank/DDBJ databases">
        <title>Full genome of DAOMC 229536 Phialocephala scopiformis, a fungal endophyte of spruce producing the potent anti-insectan compound rugulosin.</title>
        <authorList>
            <consortium name="DOE Joint Genome Institute"/>
            <person name="Walker A.K."/>
            <person name="Frasz S.L."/>
            <person name="Seifert K.A."/>
            <person name="Miller J.D."/>
            <person name="Mondo S.J."/>
            <person name="Labutti K."/>
            <person name="Lipzen A."/>
            <person name="Dockter R."/>
            <person name="Kennedy M."/>
            <person name="Grigoriev I.V."/>
            <person name="Spatafora J.W."/>
        </authorList>
    </citation>
    <scope>NUCLEOTIDE SEQUENCE [LARGE SCALE GENOMIC DNA]</scope>
    <source>
        <strain evidence="8 9">CBS 120377</strain>
    </source>
</reference>
<feature type="transmembrane region" description="Helical" evidence="6">
    <location>
        <begin position="305"/>
        <end position="334"/>
    </location>
</feature>
<dbReference type="GO" id="GO:0000324">
    <property type="term" value="C:fungal-type vacuole"/>
    <property type="evidence" value="ECO:0007669"/>
    <property type="project" value="TreeGrafter"/>
</dbReference>
<feature type="transmembrane region" description="Helical" evidence="6">
    <location>
        <begin position="142"/>
        <end position="165"/>
    </location>
</feature>
<feature type="transmembrane region" description="Helical" evidence="6">
    <location>
        <begin position="467"/>
        <end position="487"/>
    </location>
</feature>
<dbReference type="GO" id="GO:0022857">
    <property type="term" value="F:transmembrane transporter activity"/>
    <property type="evidence" value="ECO:0007669"/>
    <property type="project" value="InterPro"/>
</dbReference>
<keyword evidence="3 6" id="KW-1133">Transmembrane helix</keyword>
<evidence type="ECO:0000313" key="8">
    <source>
        <dbReference type="EMBL" id="KUJ15419.1"/>
    </source>
</evidence>
<feature type="compositionally biased region" description="Basic and acidic residues" evidence="5">
    <location>
        <begin position="246"/>
        <end position="261"/>
    </location>
</feature>
<protein>
    <submittedName>
        <fullName evidence="8">MFS general substrate transporter</fullName>
    </submittedName>
</protein>
<keyword evidence="9" id="KW-1185">Reference proteome</keyword>
<dbReference type="Pfam" id="PF07690">
    <property type="entry name" value="MFS_1"/>
    <property type="match status" value="1"/>
</dbReference>
<dbReference type="GO" id="GO:0005886">
    <property type="term" value="C:plasma membrane"/>
    <property type="evidence" value="ECO:0007669"/>
    <property type="project" value="TreeGrafter"/>
</dbReference>
<feature type="region of interest" description="Disordered" evidence="5">
    <location>
        <begin position="241"/>
        <end position="268"/>
    </location>
</feature>
<feature type="transmembrane region" description="Helical" evidence="6">
    <location>
        <begin position="426"/>
        <end position="455"/>
    </location>
</feature>
<feature type="transmembrane region" description="Helical" evidence="6">
    <location>
        <begin position="118"/>
        <end position="136"/>
    </location>
</feature>
<feature type="transmembrane region" description="Helical" evidence="6">
    <location>
        <begin position="206"/>
        <end position="226"/>
    </location>
</feature>
<dbReference type="KEGG" id="psco:LY89DRAFT_588475"/>
<evidence type="ECO:0000256" key="5">
    <source>
        <dbReference type="SAM" id="MobiDB-lite"/>
    </source>
</evidence>
<feature type="domain" description="Major facilitator superfamily (MFS) profile" evidence="7">
    <location>
        <begin position="52"/>
        <end position="519"/>
    </location>
</feature>